<dbReference type="AlphaFoldDB" id="A0A498CPX8"/>
<comment type="caution">
    <text evidence="9">The sequence shown here is derived from an EMBL/GenBank/DDBJ whole genome shotgun (WGS) entry which is preliminary data.</text>
</comment>
<evidence type="ECO:0000256" key="5">
    <source>
        <dbReference type="ARBA" id="ARBA00022801"/>
    </source>
</evidence>
<dbReference type="Proteomes" id="UP000276301">
    <property type="component" value="Unassembled WGS sequence"/>
</dbReference>
<keyword evidence="4 8" id="KW-0479">Metal-binding</keyword>
<feature type="binding site" evidence="8">
    <location>
        <position position="182"/>
    </location>
    <ligand>
        <name>Zn(2+)</name>
        <dbReference type="ChEBI" id="CHEBI:29105"/>
        <label>2</label>
    </ligand>
</feature>
<evidence type="ECO:0000256" key="3">
    <source>
        <dbReference type="ARBA" id="ARBA00022670"/>
    </source>
</evidence>
<reference evidence="9 10" key="1">
    <citation type="submission" date="2018-10" db="EMBL/GenBank/DDBJ databases">
        <title>Anaerotruncus faecis sp. nov., isolated from human feces.</title>
        <authorList>
            <person name="Wang Y.-J."/>
        </authorList>
    </citation>
    <scope>NUCLEOTIDE SEQUENCE [LARGE SCALE GENOMIC DNA]</scope>
    <source>
        <strain evidence="9 10">22A2-44</strain>
    </source>
</reference>
<evidence type="ECO:0000256" key="7">
    <source>
        <dbReference type="PIRSR" id="PIRSR001123-1"/>
    </source>
</evidence>
<keyword evidence="10" id="KW-1185">Reference proteome</keyword>
<dbReference type="PANTHER" id="PTHR32481:SF0">
    <property type="entry name" value="AMINOPEPTIDASE YPDE-RELATED"/>
    <property type="match status" value="1"/>
</dbReference>
<evidence type="ECO:0000256" key="4">
    <source>
        <dbReference type="ARBA" id="ARBA00022723"/>
    </source>
</evidence>
<evidence type="ECO:0000256" key="2">
    <source>
        <dbReference type="ARBA" id="ARBA00022438"/>
    </source>
</evidence>
<feature type="binding site" evidence="8">
    <location>
        <position position="73"/>
    </location>
    <ligand>
        <name>Zn(2+)</name>
        <dbReference type="ChEBI" id="CHEBI:29105"/>
        <label>1</label>
    </ligand>
</feature>
<feature type="binding site" evidence="8">
    <location>
        <position position="215"/>
    </location>
    <ligand>
        <name>Zn(2+)</name>
        <dbReference type="ChEBI" id="CHEBI:29105"/>
        <label>2</label>
    </ligand>
</feature>
<dbReference type="PIRSF" id="PIRSF001123">
    <property type="entry name" value="PepA_GA"/>
    <property type="match status" value="1"/>
</dbReference>
<sequence length="351" mass="36227">MNLKIQEVPMTTTEQILTLAGALGVSGGEDGAVEAARQMLAPLGACERAPLGSLLCRIKPVPASGEHVMLTAHIDSVGMIVTYIDDGGFLRVSNVGGIDRALLLAAQVVVHTAKGELPGVVCTVPPHLNSDDTHLPKIEDISIDVGLSAEEARERIAPGDRVTFCCEARELMNGRISTRAADDRAGCAAVILAAEKLAERELSCGLSVALTTLEEVGGQGAATAANILSPTHAVAVDVSFGHAPDCPRAKCGEMGGGPMVGVAPVIDNGMSSRLREVAVRENIPFQIEVMGGSTGTDVDGIAVSGAGVRCALVSIPQRYMHTPVEVVHVSDVEATAELIAAYVADAFGGVR</sequence>
<keyword evidence="5" id="KW-0378">Hydrolase</keyword>
<dbReference type="Gene3D" id="2.40.30.40">
    <property type="entry name" value="Peptidase M42, domain 2"/>
    <property type="match status" value="1"/>
</dbReference>
<evidence type="ECO:0000256" key="8">
    <source>
        <dbReference type="PIRSR" id="PIRSR001123-2"/>
    </source>
</evidence>
<feature type="binding site" evidence="8">
    <location>
        <position position="182"/>
    </location>
    <ligand>
        <name>Zn(2+)</name>
        <dbReference type="ChEBI" id="CHEBI:29105"/>
        <label>1</label>
    </ligand>
</feature>
<gene>
    <name evidence="9" type="ORF">D4A47_10045</name>
</gene>
<proteinExistence type="inferred from homology"/>
<dbReference type="Pfam" id="PF05343">
    <property type="entry name" value="Peptidase_M42"/>
    <property type="match status" value="1"/>
</dbReference>
<dbReference type="InterPro" id="IPR023367">
    <property type="entry name" value="Peptidase_M42_dom2"/>
</dbReference>
<accession>A0A498CPX8</accession>
<protein>
    <submittedName>
        <fullName evidence="9">M42 family peptidase</fullName>
    </submittedName>
</protein>
<dbReference type="GO" id="GO:0006508">
    <property type="term" value="P:proteolysis"/>
    <property type="evidence" value="ECO:0007669"/>
    <property type="project" value="UniProtKB-KW"/>
</dbReference>
<name>A0A498CPX8_9FIRM</name>
<dbReference type="InterPro" id="IPR008007">
    <property type="entry name" value="Peptidase_M42"/>
</dbReference>
<keyword evidence="3" id="KW-0645">Protease</keyword>
<evidence type="ECO:0000313" key="9">
    <source>
        <dbReference type="EMBL" id="RLL09691.1"/>
    </source>
</evidence>
<feature type="active site" description="Proton acceptor" evidence="7">
    <location>
        <position position="214"/>
    </location>
</feature>
<dbReference type="SUPFAM" id="SSF101821">
    <property type="entry name" value="Aminopeptidase/glucanase lid domain"/>
    <property type="match status" value="1"/>
</dbReference>
<dbReference type="InterPro" id="IPR051464">
    <property type="entry name" value="Peptidase_M42_aminopept"/>
</dbReference>
<evidence type="ECO:0000256" key="1">
    <source>
        <dbReference type="ARBA" id="ARBA00006272"/>
    </source>
</evidence>
<evidence type="ECO:0000256" key="6">
    <source>
        <dbReference type="PIRNR" id="PIRNR001123"/>
    </source>
</evidence>
<dbReference type="EMBL" id="RCHT01000019">
    <property type="protein sequence ID" value="RLL09691.1"/>
    <property type="molecule type" value="Genomic_DNA"/>
</dbReference>
<feature type="binding site" evidence="8">
    <location>
        <position position="237"/>
    </location>
    <ligand>
        <name>Zn(2+)</name>
        <dbReference type="ChEBI" id="CHEBI:29105"/>
        <label>1</label>
    </ligand>
</feature>
<keyword evidence="2" id="KW-0031">Aminopeptidase</keyword>
<dbReference type="SUPFAM" id="SSF53187">
    <property type="entry name" value="Zn-dependent exopeptidases"/>
    <property type="match status" value="1"/>
</dbReference>
<dbReference type="GO" id="GO:0046872">
    <property type="term" value="F:metal ion binding"/>
    <property type="evidence" value="ECO:0007669"/>
    <property type="project" value="UniProtKB-UniRule"/>
</dbReference>
<feature type="binding site" evidence="8">
    <location>
        <position position="321"/>
    </location>
    <ligand>
        <name>Zn(2+)</name>
        <dbReference type="ChEBI" id="CHEBI:29105"/>
        <label>2</label>
    </ligand>
</feature>
<comment type="cofactor">
    <cofactor evidence="8">
        <name>a divalent metal cation</name>
        <dbReference type="ChEBI" id="CHEBI:60240"/>
    </cofactor>
    <text evidence="8">Binds 2 divalent metal cations per subunit.</text>
</comment>
<dbReference type="Gene3D" id="3.40.630.10">
    <property type="entry name" value="Zn peptidases"/>
    <property type="match status" value="1"/>
</dbReference>
<dbReference type="PANTHER" id="PTHR32481">
    <property type="entry name" value="AMINOPEPTIDASE"/>
    <property type="match status" value="1"/>
</dbReference>
<evidence type="ECO:0000313" key="10">
    <source>
        <dbReference type="Proteomes" id="UP000276301"/>
    </source>
</evidence>
<organism evidence="9 10">
    <name type="scientific">Anaerotruncus massiliensis</name>
    <name type="common">ex Liu et al. 2021</name>
    <dbReference type="NCBI Taxonomy" id="2321404"/>
    <lineage>
        <taxon>Bacteria</taxon>
        <taxon>Bacillati</taxon>
        <taxon>Bacillota</taxon>
        <taxon>Clostridia</taxon>
        <taxon>Eubacteriales</taxon>
        <taxon>Oscillospiraceae</taxon>
        <taxon>Anaerotruncus</taxon>
    </lineage>
</organism>
<comment type="similarity">
    <text evidence="1 6">Belongs to the peptidase M42 family.</text>
</comment>
<dbReference type="GO" id="GO:0004177">
    <property type="term" value="F:aminopeptidase activity"/>
    <property type="evidence" value="ECO:0007669"/>
    <property type="project" value="UniProtKB-UniRule"/>
</dbReference>